<proteinExistence type="inferred from homology"/>
<dbReference type="EMBL" id="MHKZ01000027">
    <property type="protein sequence ID" value="OGZ00203.1"/>
    <property type="molecule type" value="Genomic_DNA"/>
</dbReference>
<dbReference type="SUPFAM" id="SSF50249">
    <property type="entry name" value="Nucleic acid-binding proteins"/>
    <property type="match status" value="1"/>
</dbReference>
<dbReference type="InterPro" id="IPR006196">
    <property type="entry name" value="RNA-binding_domain_S1_IF1"/>
</dbReference>
<dbReference type="STRING" id="1798649.A3B13_01645"/>
<evidence type="ECO:0000256" key="5">
    <source>
        <dbReference type="PROSITE-ProRule" id="PRU00181"/>
    </source>
</evidence>
<evidence type="ECO:0000256" key="1">
    <source>
        <dbReference type="ARBA" id="ARBA00010939"/>
    </source>
</evidence>
<dbReference type="GO" id="GO:0005829">
    <property type="term" value="C:cytosol"/>
    <property type="evidence" value="ECO:0007669"/>
    <property type="project" value="TreeGrafter"/>
</dbReference>
<evidence type="ECO:0000313" key="8">
    <source>
        <dbReference type="Proteomes" id="UP000176287"/>
    </source>
</evidence>
<dbReference type="InterPro" id="IPR012340">
    <property type="entry name" value="NA-bd_OB-fold"/>
</dbReference>
<protein>
    <recommendedName>
        <fullName evidence="4">Translation initiation factor IF-1</fullName>
    </recommendedName>
</protein>
<dbReference type="GO" id="GO:0043022">
    <property type="term" value="F:ribosome binding"/>
    <property type="evidence" value="ECO:0007669"/>
    <property type="project" value="TreeGrafter"/>
</dbReference>
<dbReference type="NCBIfam" id="TIGR00008">
    <property type="entry name" value="infA"/>
    <property type="match status" value="1"/>
</dbReference>
<evidence type="ECO:0000259" key="6">
    <source>
        <dbReference type="PROSITE" id="PS50832"/>
    </source>
</evidence>
<name>A0A1G2CFM7_9BACT</name>
<dbReference type="InterPro" id="IPR004368">
    <property type="entry name" value="TIF_IF1"/>
</dbReference>
<evidence type="ECO:0000313" key="7">
    <source>
        <dbReference type="EMBL" id="OGZ00203.1"/>
    </source>
</evidence>
<comment type="caution">
    <text evidence="7">The sequence shown here is derived from an EMBL/GenBank/DDBJ whole genome shotgun (WGS) entry which is preliminary data.</text>
</comment>
<dbReference type="Pfam" id="PF01176">
    <property type="entry name" value="eIF-1a"/>
    <property type="match status" value="1"/>
</dbReference>
<dbReference type="PROSITE" id="PS50832">
    <property type="entry name" value="S1_IF1_TYPE"/>
    <property type="match status" value="1"/>
</dbReference>
<accession>A0A1G2CFM7</accession>
<keyword evidence="3 5" id="KW-0648">Protein biosynthesis</keyword>
<dbReference type="Gene3D" id="2.40.50.140">
    <property type="entry name" value="Nucleic acid-binding proteins"/>
    <property type="match status" value="1"/>
</dbReference>
<dbReference type="GO" id="GO:0003723">
    <property type="term" value="F:RNA binding"/>
    <property type="evidence" value="ECO:0007669"/>
    <property type="project" value="InterPro"/>
</dbReference>
<dbReference type="PANTHER" id="PTHR33370">
    <property type="entry name" value="TRANSLATION INITIATION FACTOR IF-1, CHLOROPLASTIC"/>
    <property type="match status" value="1"/>
</dbReference>
<dbReference type="GO" id="GO:0003743">
    <property type="term" value="F:translation initiation factor activity"/>
    <property type="evidence" value="ECO:0007669"/>
    <property type="project" value="UniProtKB-UniRule"/>
</dbReference>
<keyword evidence="2 5" id="KW-0396">Initiation factor</keyword>
<sequence length="73" mass="8310">MVNKEAVANRREGMVEEALPALSFRVKLDGEENMVLAHLSGKMRMNHIRIMPGNRVIVEMGPDGRRGRIVRRL</sequence>
<dbReference type="AlphaFoldDB" id="A0A1G2CFM7"/>
<evidence type="ECO:0000256" key="3">
    <source>
        <dbReference type="ARBA" id="ARBA00022917"/>
    </source>
</evidence>
<evidence type="ECO:0000256" key="4">
    <source>
        <dbReference type="NCBIfam" id="TIGR00008"/>
    </source>
</evidence>
<dbReference type="Proteomes" id="UP000176287">
    <property type="component" value="Unassembled WGS sequence"/>
</dbReference>
<comment type="similarity">
    <text evidence="1">Belongs to the IF-1 family.</text>
</comment>
<reference evidence="7 8" key="1">
    <citation type="journal article" date="2016" name="Nat. Commun.">
        <title>Thousands of microbial genomes shed light on interconnected biogeochemical processes in an aquifer system.</title>
        <authorList>
            <person name="Anantharaman K."/>
            <person name="Brown C.T."/>
            <person name="Hug L.A."/>
            <person name="Sharon I."/>
            <person name="Castelle C.J."/>
            <person name="Probst A.J."/>
            <person name="Thomas B.C."/>
            <person name="Singh A."/>
            <person name="Wilkins M.J."/>
            <person name="Karaoz U."/>
            <person name="Brodie E.L."/>
            <person name="Williams K.H."/>
            <person name="Hubbard S.S."/>
            <person name="Banfield J.F."/>
        </authorList>
    </citation>
    <scope>NUCLEOTIDE SEQUENCE [LARGE SCALE GENOMIC DNA]</scope>
</reference>
<gene>
    <name evidence="7" type="ORF">A3B13_01645</name>
</gene>
<feature type="domain" description="S1-like" evidence="6">
    <location>
        <begin position="1"/>
        <end position="73"/>
    </location>
</feature>
<dbReference type="PANTHER" id="PTHR33370:SF1">
    <property type="entry name" value="TRANSLATION INITIATION FACTOR IF-1, CHLOROPLASTIC"/>
    <property type="match status" value="1"/>
</dbReference>
<evidence type="ECO:0000256" key="2">
    <source>
        <dbReference type="ARBA" id="ARBA00022540"/>
    </source>
</evidence>
<organism evidence="7 8">
    <name type="scientific">Candidatus Liptonbacteria bacterium RIFCSPLOWO2_01_FULL_45_15</name>
    <dbReference type="NCBI Taxonomy" id="1798649"/>
    <lineage>
        <taxon>Bacteria</taxon>
        <taxon>Candidatus Liptoniibacteriota</taxon>
    </lineage>
</organism>